<proteinExistence type="predicted"/>
<name>A0ABW5G043_9PSEU</name>
<dbReference type="Proteomes" id="UP001597417">
    <property type="component" value="Unassembled WGS sequence"/>
</dbReference>
<evidence type="ECO:0000259" key="1">
    <source>
        <dbReference type="Pfam" id="PF13349"/>
    </source>
</evidence>
<comment type="caution">
    <text evidence="2">The sequence shown here is derived from an EMBL/GenBank/DDBJ whole genome shotgun (WGS) entry which is preliminary data.</text>
</comment>
<evidence type="ECO:0000313" key="3">
    <source>
        <dbReference type="Proteomes" id="UP001597417"/>
    </source>
</evidence>
<accession>A0ABW5G043</accession>
<organism evidence="2 3">
    <name type="scientific">Amycolatopsis pigmentata</name>
    <dbReference type="NCBI Taxonomy" id="450801"/>
    <lineage>
        <taxon>Bacteria</taxon>
        <taxon>Bacillati</taxon>
        <taxon>Actinomycetota</taxon>
        <taxon>Actinomycetes</taxon>
        <taxon>Pseudonocardiales</taxon>
        <taxon>Pseudonocardiaceae</taxon>
        <taxon>Amycolatopsis</taxon>
    </lineage>
</organism>
<reference evidence="3" key="1">
    <citation type="journal article" date="2019" name="Int. J. Syst. Evol. Microbiol.">
        <title>The Global Catalogue of Microorganisms (GCM) 10K type strain sequencing project: providing services to taxonomists for standard genome sequencing and annotation.</title>
        <authorList>
            <consortium name="The Broad Institute Genomics Platform"/>
            <consortium name="The Broad Institute Genome Sequencing Center for Infectious Disease"/>
            <person name="Wu L."/>
            <person name="Ma J."/>
        </authorList>
    </citation>
    <scope>NUCLEOTIDE SEQUENCE [LARGE SCALE GENOMIC DNA]</scope>
    <source>
        <strain evidence="3">CGMCC 4.7645</strain>
    </source>
</reference>
<feature type="domain" description="DUF4097" evidence="1">
    <location>
        <begin position="20"/>
        <end position="249"/>
    </location>
</feature>
<dbReference type="Gene3D" id="2.160.20.120">
    <property type="match status" value="1"/>
</dbReference>
<evidence type="ECO:0000313" key="2">
    <source>
        <dbReference type="EMBL" id="MFD2419437.1"/>
    </source>
</evidence>
<sequence>MPTFATPEPISATIDLVVGDVHLIAGERDTTTVEVRPSDASHAADKRVAEQTKVEYAAGQLRIKAPRQHGLGIFGRPGSIEVTIGLPAGSNVHGGISVGAFRAEGRLGECWLKTSVGNVDLDQAGFLDAKTSGGTVGVDHVAGDAEVSTASGRVRLGVIEGTAMVKNSNGDTWIGEVTGEARISASNGDIAVDHAGAGITATTANGHVRIGEVVRGASTLKTAVGEIEIGLRAGTAAELDVSTRFGKVRNQLDVSAGPEPSDETAKVLARTSFGDILIRRS</sequence>
<dbReference type="EMBL" id="JBHUKR010000011">
    <property type="protein sequence ID" value="MFD2419437.1"/>
    <property type="molecule type" value="Genomic_DNA"/>
</dbReference>
<dbReference type="InterPro" id="IPR025164">
    <property type="entry name" value="Toastrack_DUF4097"/>
</dbReference>
<dbReference type="Pfam" id="PF13349">
    <property type="entry name" value="DUF4097"/>
    <property type="match status" value="1"/>
</dbReference>
<keyword evidence="3" id="KW-1185">Reference proteome</keyword>
<gene>
    <name evidence="2" type="ORF">ACFSXZ_24210</name>
</gene>
<dbReference type="RefSeq" id="WP_378267425.1">
    <property type="nucleotide sequence ID" value="NZ_JBHUKR010000011.1"/>
</dbReference>
<protein>
    <submittedName>
        <fullName evidence="2">DUF4097 domain-containing protein</fullName>
    </submittedName>
</protein>